<reference evidence="3" key="1">
    <citation type="journal article" date="2019" name="Int. J. Syst. Evol. Microbiol.">
        <title>The Global Catalogue of Microorganisms (GCM) 10K type strain sequencing project: providing services to taxonomists for standard genome sequencing and annotation.</title>
        <authorList>
            <consortium name="The Broad Institute Genomics Platform"/>
            <consortium name="The Broad Institute Genome Sequencing Center for Infectious Disease"/>
            <person name="Wu L."/>
            <person name="Ma J."/>
        </authorList>
    </citation>
    <scope>NUCLEOTIDE SEQUENCE [LARGE SCALE GENOMIC DNA]</scope>
    <source>
        <strain evidence="3">CCUG 55491</strain>
    </source>
</reference>
<feature type="signal peptide" evidence="1">
    <location>
        <begin position="1"/>
        <end position="20"/>
    </location>
</feature>
<keyword evidence="1" id="KW-0732">Signal</keyword>
<dbReference type="Proteomes" id="UP001597090">
    <property type="component" value="Unassembled WGS sequence"/>
</dbReference>
<evidence type="ECO:0008006" key="4">
    <source>
        <dbReference type="Google" id="ProtNLM"/>
    </source>
</evidence>
<proteinExistence type="predicted"/>
<protein>
    <recommendedName>
        <fullName evidence="4">Protein tonB</fullName>
    </recommendedName>
</protein>
<accession>A0ABW2YKN4</accession>
<organism evidence="2 3">
    <name type="scientific">Lysobacter koreensis</name>
    <dbReference type="NCBI Taxonomy" id="266122"/>
    <lineage>
        <taxon>Bacteria</taxon>
        <taxon>Pseudomonadati</taxon>
        <taxon>Pseudomonadota</taxon>
        <taxon>Gammaproteobacteria</taxon>
        <taxon>Lysobacterales</taxon>
        <taxon>Lysobacteraceae</taxon>
        <taxon>Lysobacter</taxon>
    </lineage>
</organism>
<evidence type="ECO:0000256" key="1">
    <source>
        <dbReference type="SAM" id="SignalP"/>
    </source>
</evidence>
<feature type="chain" id="PRO_5046518549" description="Protein tonB" evidence="1">
    <location>
        <begin position="21"/>
        <end position="280"/>
    </location>
</feature>
<comment type="caution">
    <text evidence="2">The sequence shown here is derived from an EMBL/GenBank/DDBJ whole genome shotgun (WGS) entry which is preliminary data.</text>
</comment>
<dbReference type="SUPFAM" id="SSF74653">
    <property type="entry name" value="TolA/TonB C-terminal domain"/>
    <property type="match status" value="1"/>
</dbReference>
<evidence type="ECO:0000313" key="2">
    <source>
        <dbReference type="EMBL" id="MFD0738757.1"/>
    </source>
</evidence>
<gene>
    <name evidence="2" type="ORF">ACFQZQ_05635</name>
</gene>
<evidence type="ECO:0000313" key="3">
    <source>
        <dbReference type="Proteomes" id="UP001597090"/>
    </source>
</evidence>
<dbReference type="RefSeq" id="WP_386811724.1">
    <property type="nucleotide sequence ID" value="NZ_JBHTIH010000003.1"/>
</dbReference>
<name>A0ABW2YKN4_9GAMM</name>
<keyword evidence="3" id="KW-1185">Reference proteome</keyword>
<dbReference type="Gene3D" id="3.30.1150.10">
    <property type="match status" value="1"/>
</dbReference>
<dbReference type="EMBL" id="JBHTIH010000003">
    <property type="protein sequence ID" value="MFD0738757.1"/>
    <property type="molecule type" value="Genomic_DNA"/>
</dbReference>
<sequence>MGKRLWMGLVLACCAGAAWANGPAAVRKQIESSLLVEGSIDINADGSVAGYALEREAELPKGVVGVIGAAVPHWRFEPVALGDGKVRARTNMSLRLVAKQLDKDSFTLQIRGAQFAQPERPGEFVSSNGLPPPVYPSELGGRGIGGVVYVVAKVGRDGRVDDVVSEQVNLFTIGNVREMAHWRELLVRATLTGARRWTFNPPTRGEDADDSHWLVRVPVSYTPYGHREPKYGEWQAYIPGPHMGNPWHSEKSGISADAVAGGGVYPLDGGPRLLTPLGGS</sequence>